<dbReference type="Pfam" id="PF00006">
    <property type="entry name" value="ATP-synt_ab"/>
    <property type="match status" value="1"/>
</dbReference>
<sequence length="542" mass="61396">MNVPSNLSPRKKKTEETPGELEEKVVAEKKTTRKRTTRKKTESKRTEDSHEAVKSVSRQIAEEKDGVEISPKEDPKDSKAENSVTKETGKESIPSDVKEIPRKERDKDKDKDKDKDNIREVEIDISQLQAMPIRDVYKLARKYDVQGYTQMAKKDLIFAVLKAQTESYGYFFDQGVLEITDGGYGFLRTLDNNLLPSSNDIYVSQSQIRRFNLTSGDTVAGQVRPPKEGEKYFALLRIEAINHKAINFAAERITFQNLTPIHPEDKLITETESHIMSTRMVDLFSPIGKGQRGLIVSPPKAGKTILLKELANGIAENHPDTVRIILLIDERPEEVTDLRRSSNAHVIAAPFDMHPEKQIRVAEMTIEMAKRLVEFNYDVVILLDSITRLARAYNLYVPPSGKLLSGGVDPSALYKPKYFFGAARNIEEGGSLTIIATALVETGSKMDEVIFEEFKGTGNMELILSRQLANKRMFPSINLTLSGTRREELLLPSDILRKVWVLRRMLSSMSEEEGLRLIMDKLRGTATNEEFLDLIEMEKKSY</sequence>
<evidence type="ECO:0000256" key="5">
    <source>
        <dbReference type="ARBA" id="ARBA00022840"/>
    </source>
</evidence>
<evidence type="ECO:0000256" key="8">
    <source>
        <dbReference type="ARBA" id="ARBA00023163"/>
    </source>
</evidence>
<keyword evidence="1 9" id="KW-0806">Transcription termination</keyword>
<gene>
    <name evidence="9" type="primary">rho</name>
    <name evidence="14" type="ORF">ENN47_04120</name>
</gene>
<evidence type="ECO:0000256" key="11">
    <source>
        <dbReference type="PROSITE-ProRule" id="PRU01203"/>
    </source>
</evidence>
<evidence type="ECO:0000313" key="14">
    <source>
        <dbReference type="EMBL" id="HDP77367.1"/>
    </source>
</evidence>
<feature type="compositionally biased region" description="Basic and acidic residues" evidence="12">
    <location>
        <begin position="13"/>
        <end position="30"/>
    </location>
</feature>
<evidence type="ECO:0000256" key="12">
    <source>
        <dbReference type="SAM" id="MobiDB-lite"/>
    </source>
</evidence>
<feature type="binding site" evidence="9">
    <location>
        <position position="331"/>
    </location>
    <ligand>
        <name>ATP</name>
        <dbReference type="ChEBI" id="CHEBI:30616"/>
    </ligand>
</feature>
<dbReference type="CDD" id="cd04459">
    <property type="entry name" value="Rho_CSD"/>
    <property type="match status" value="1"/>
</dbReference>
<dbReference type="InterPro" id="IPR041703">
    <property type="entry name" value="Rho_factor_ATP-bd"/>
</dbReference>
<feature type="region of interest" description="Disordered" evidence="12">
    <location>
        <begin position="1"/>
        <end position="115"/>
    </location>
</feature>
<dbReference type="Proteomes" id="UP000886198">
    <property type="component" value="Unassembled WGS sequence"/>
</dbReference>
<keyword evidence="3 9" id="KW-0378">Hydrolase</keyword>
<evidence type="ECO:0000259" key="13">
    <source>
        <dbReference type="PROSITE" id="PS51856"/>
    </source>
</evidence>
<comment type="caution">
    <text evidence="9">Lacks conserved residue(s) required for the propagation of feature annotation.</text>
</comment>
<evidence type="ECO:0000256" key="4">
    <source>
        <dbReference type="ARBA" id="ARBA00022806"/>
    </source>
</evidence>
<dbReference type="SMART" id="SM00959">
    <property type="entry name" value="Rho_N"/>
    <property type="match status" value="1"/>
</dbReference>
<dbReference type="InterPro" id="IPR011129">
    <property type="entry name" value="CSD"/>
</dbReference>
<dbReference type="HAMAP" id="MF_01884">
    <property type="entry name" value="Rho"/>
    <property type="match status" value="1"/>
</dbReference>
<dbReference type="InterPro" id="IPR027417">
    <property type="entry name" value="P-loop_NTPase"/>
</dbReference>
<dbReference type="EC" id="3.6.4.-" evidence="9 10"/>
<dbReference type="SMART" id="SM00357">
    <property type="entry name" value="CSP"/>
    <property type="match status" value="1"/>
</dbReference>
<dbReference type="Gene3D" id="2.40.50.140">
    <property type="entry name" value="Nucleic acid-binding proteins"/>
    <property type="match status" value="1"/>
</dbReference>
<feature type="compositionally biased region" description="Basic and acidic residues" evidence="12">
    <location>
        <begin position="39"/>
        <end position="53"/>
    </location>
</feature>
<dbReference type="Pfam" id="PF07498">
    <property type="entry name" value="Rho_N"/>
    <property type="match status" value="1"/>
</dbReference>
<dbReference type="SUPFAM" id="SSF50249">
    <property type="entry name" value="Nucleic acid-binding proteins"/>
    <property type="match status" value="1"/>
</dbReference>
<comment type="function">
    <text evidence="9">Facilitates transcription termination by a mechanism that involves Rho binding to the nascent RNA, activation of Rho's RNA-dependent ATPase activity, and release of the mRNA from the DNA template.</text>
</comment>
<dbReference type="PANTHER" id="PTHR46425:SF1">
    <property type="entry name" value="TRANSCRIPTION TERMINATION FACTOR RHO"/>
    <property type="match status" value="1"/>
</dbReference>
<reference evidence="14" key="1">
    <citation type="journal article" date="2020" name="mSystems">
        <title>Genome- and Community-Level Interaction Insights into Carbon Utilization and Element Cycling Functions of Hydrothermarchaeota in Hydrothermal Sediment.</title>
        <authorList>
            <person name="Zhou Z."/>
            <person name="Liu Y."/>
            <person name="Xu W."/>
            <person name="Pan J."/>
            <person name="Luo Z.H."/>
            <person name="Li M."/>
        </authorList>
    </citation>
    <scope>NUCLEOTIDE SEQUENCE [LARGE SCALE GENOMIC DNA]</scope>
    <source>
        <strain evidence="14">SpSt-1179</strain>
    </source>
</reference>
<dbReference type="InterPro" id="IPR011113">
    <property type="entry name" value="Rho_RNA-bd"/>
</dbReference>
<comment type="similarity">
    <text evidence="9 11">Belongs to the Rho family.</text>
</comment>
<dbReference type="GO" id="GO:0004386">
    <property type="term" value="F:helicase activity"/>
    <property type="evidence" value="ECO:0007669"/>
    <property type="project" value="UniProtKB-UniRule"/>
</dbReference>
<accession>A0A7C1H719</accession>
<dbReference type="InterPro" id="IPR004665">
    <property type="entry name" value="Term_rho"/>
</dbReference>
<dbReference type="Gene3D" id="1.10.720.10">
    <property type="match status" value="1"/>
</dbReference>
<dbReference type="NCBIfam" id="TIGR00767">
    <property type="entry name" value="rho"/>
    <property type="match status" value="1"/>
</dbReference>
<keyword evidence="7 9" id="KW-0805">Transcription regulation</keyword>
<feature type="binding site" evidence="9">
    <location>
        <begin position="300"/>
        <end position="305"/>
    </location>
    <ligand>
        <name>ATP</name>
        <dbReference type="ChEBI" id="CHEBI:30616"/>
    </ligand>
</feature>
<evidence type="ECO:0000256" key="3">
    <source>
        <dbReference type="ARBA" id="ARBA00022801"/>
    </source>
</evidence>
<dbReference type="GO" id="GO:0016787">
    <property type="term" value="F:hydrolase activity"/>
    <property type="evidence" value="ECO:0007669"/>
    <property type="project" value="UniProtKB-KW"/>
</dbReference>
<name>A0A7C1H719_9BACT</name>
<dbReference type="InterPro" id="IPR036269">
    <property type="entry name" value="Rho_N_sf"/>
</dbReference>
<keyword evidence="5 9" id="KW-0067">ATP-binding</keyword>
<dbReference type="NCBIfam" id="NF006886">
    <property type="entry name" value="PRK09376.1"/>
    <property type="match status" value="1"/>
</dbReference>
<dbReference type="SUPFAM" id="SSF52540">
    <property type="entry name" value="P-loop containing nucleoside triphosphate hydrolases"/>
    <property type="match status" value="1"/>
</dbReference>
<dbReference type="InterPro" id="IPR011112">
    <property type="entry name" value="Rho-like_N"/>
</dbReference>
<evidence type="ECO:0000256" key="10">
    <source>
        <dbReference type="NCBIfam" id="TIGR00767"/>
    </source>
</evidence>
<protein>
    <recommendedName>
        <fullName evidence="9 10">Transcription termination factor Rho</fullName>
        <ecNumber evidence="9 10">3.6.4.-</ecNumber>
    </recommendedName>
    <alternativeName>
        <fullName evidence="9">ATP-dependent helicase Rho</fullName>
    </alternativeName>
</protein>
<keyword evidence="8 9" id="KW-0804">Transcription</keyword>
<feature type="domain" description="Rho RNA-BD" evidence="13">
    <location>
        <begin position="170"/>
        <end position="245"/>
    </location>
</feature>
<dbReference type="SMART" id="SM00382">
    <property type="entry name" value="AAA"/>
    <property type="match status" value="1"/>
</dbReference>
<comment type="caution">
    <text evidence="14">The sequence shown here is derived from an EMBL/GenBank/DDBJ whole genome shotgun (WGS) entry which is preliminary data.</text>
</comment>
<dbReference type="InterPro" id="IPR003593">
    <property type="entry name" value="AAA+_ATPase"/>
</dbReference>
<dbReference type="CDD" id="cd01128">
    <property type="entry name" value="rho_factor_C"/>
    <property type="match status" value="1"/>
</dbReference>
<feature type="compositionally biased region" description="Basic and acidic residues" evidence="12">
    <location>
        <begin position="60"/>
        <end position="80"/>
    </location>
</feature>
<evidence type="ECO:0000256" key="6">
    <source>
        <dbReference type="ARBA" id="ARBA00022884"/>
    </source>
</evidence>
<keyword evidence="6 9" id="KW-0694">RNA-binding</keyword>
<dbReference type="GO" id="GO:0005524">
    <property type="term" value="F:ATP binding"/>
    <property type="evidence" value="ECO:0007669"/>
    <property type="project" value="UniProtKB-UniRule"/>
</dbReference>
<feature type="compositionally biased region" description="Basic and acidic residues" evidence="12">
    <location>
        <begin position="96"/>
        <end position="115"/>
    </location>
</feature>
<dbReference type="Gene3D" id="3.40.50.300">
    <property type="entry name" value="P-loop containing nucleotide triphosphate hydrolases"/>
    <property type="match status" value="1"/>
</dbReference>
<organism evidence="14">
    <name type="scientific">Mesotoga infera</name>
    <dbReference type="NCBI Taxonomy" id="1236046"/>
    <lineage>
        <taxon>Bacteria</taxon>
        <taxon>Thermotogati</taxon>
        <taxon>Thermotogota</taxon>
        <taxon>Thermotogae</taxon>
        <taxon>Kosmotogales</taxon>
        <taxon>Kosmotogaceae</taxon>
        <taxon>Mesotoga</taxon>
    </lineage>
</organism>
<proteinExistence type="inferred from homology"/>
<keyword evidence="2 9" id="KW-0547">Nucleotide-binding</keyword>
<dbReference type="InterPro" id="IPR012340">
    <property type="entry name" value="NA-bd_OB-fold"/>
</dbReference>
<dbReference type="GO" id="GO:0003723">
    <property type="term" value="F:RNA binding"/>
    <property type="evidence" value="ECO:0007669"/>
    <property type="project" value="UniProtKB-UniRule"/>
</dbReference>
<dbReference type="EMBL" id="DSBT01000120">
    <property type="protein sequence ID" value="HDP77367.1"/>
    <property type="molecule type" value="Genomic_DNA"/>
</dbReference>
<dbReference type="GO" id="GO:0006353">
    <property type="term" value="P:DNA-templated transcription termination"/>
    <property type="evidence" value="ECO:0007669"/>
    <property type="project" value="UniProtKB-UniRule"/>
</dbReference>
<dbReference type="SUPFAM" id="SSF68912">
    <property type="entry name" value="Rho N-terminal domain-like"/>
    <property type="match status" value="1"/>
</dbReference>
<dbReference type="PROSITE" id="PS51856">
    <property type="entry name" value="RHO_RNA_BD"/>
    <property type="match status" value="1"/>
</dbReference>
<dbReference type="InterPro" id="IPR000194">
    <property type="entry name" value="ATPase_F1/V1/A1_a/bsu_nucl-bd"/>
</dbReference>
<dbReference type="GO" id="GO:0008186">
    <property type="term" value="F:ATP-dependent activity, acting on RNA"/>
    <property type="evidence" value="ECO:0007669"/>
    <property type="project" value="UniProtKB-UniRule"/>
</dbReference>
<comment type="subunit">
    <text evidence="9">Homohexamer. The homohexamer assembles into an open ring structure.</text>
</comment>
<evidence type="ECO:0000256" key="2">
    <source>
        <dbReference type="ARBA" id="ARBA00022741"/>
    </source>
</evidence>
<keyword evidence="4 9" id="KW-0347">Helicase</keyword>
<evidence type="ECO:0000256" key="9">
    <source>
        <dbReference type="HAMAP-Rule" id="MF_01884"/>
    </source>
</evidence>
<feature type="binding site" evidence="9">
    <location>
        <begin position="288"/>
        <end position="293"/>
    </location>
    <ligand>
        <name>ATP</name>
        <dbReference type="ChEBI" id="CHEBI:30616"/>
    </ligand>
</feature>
<evidence type="ECO:0000256" key="1">
    <source>
        <dbReference type="ARBA" id="ARBA00022472"/>
    </source>
</evidence>
<dbReference type="PANTHER" id="PTHR46425">
    <property type="entry name" value="TRANSCRIPTION TERMINATION FACTOR RHO"/>
    <property type="match status" value="1"/>
</dbReference>
<dbReference type="AlphaFoldDB" id="A0A7C1H719"/>
<dbReference type="Pfam" id="PF07497">
    <property type="entry name" value="Rho_RNA_bind"/>
    <property type="match status" value="1"/>
</dbReference>
<evidence type="ECO:0000256" key="7">
    <source>
        <dbReference type="ARBA" id="ARBA00023015"/>
    </source>
</evidence>